<evidence type="ECO:0000313" key="3">
    <source>
        <dbReference type="Proteomes" id="UP000006727"/>
    </source>
</evidence>
<reference evidence="2" key="3">
    <citation type="submission" date="2020-12" db="UniProtKB">
        <authorList>
            <consortium name="EnsemblPlants"/>
        </authorList>
    </citation>
    <scope>IDENTIFICATION</scope>
</reference>
<name>A0A7I3ZW15_PHYPA</name>
<keyword evidence="1" id="KW-0472">Membrane</keyword>
<proteinExistence type="predicted"/>
<dbReference type="Proteomes" id="UP000006727">
    <property type="component" value="Chromosome 6"/>
</dbReference>
<keyword evidence="3" id="KW-1185">Reference proteome</keyword>
<reference evidence="2 3" key="1">
    <citation type="journal article" date="2008" name="Science">
        <title>The Physcomitrella genome reveals evolutionary insights into the conquest of land by plants.</title>
        <authorList>
            <person name="Rensing S."/>
            <person name="Lang D."/>
            <person name="Zimmer A."/>
            <person name="Terry A."/>
            <person name="Salamov A."/>
            <person name="Shapiro H."/>
            <person name="Nishiyama T."/>
            <person name="Perroud P.-F."/>
            <person name="Lindquist E."/>
            <person name="Kamisugi Y."/>
            <person name="Tanahashi T."/>
            <person name="Sakakibara K."/>
            <person name="Fujita T."/>
            <person name="Oishi K."/>
            <person name="Shin-I T."/>
            <person name="Kuroki Y."/>
            <person name="Toyoda A."/>
            <person name="Suzuki Y."/>
            <person name="Hashimoto A."/>
            <person name="Yamaguchi K."/>
            <person name="Sugano A."/>
            <person name="Kohara Y."/>
            <person name="Fujiyama A."/>
            <person name="Anterola A."/>
            <person name="Aoki S."/>
            <person name="Ashton N."/>
            <person name="Barbazuk W.B."/>
            <person name="Barker E."/>
            <person name="Bennetzen J."/>
            <person name="Bezanilla M."/>
            <person name="Blankenship R."/>
            <person name="Cho S.H."/>
            <person name="Dutcher S."/>
            <person name="Estelle M."/>
            <person name="Fawcett J.A."/>
            <person name="Gundlach H."/>
            <person name="Hanada K."/>
            <person name="Heyl A."/>
            <person name="Hicks K.A."/>
            <person name="Hugh J."/>
            <person name="Lohr M."/>
            <person name="Mayer K."/>
            <person name="Melkozernov A."/>
            <person name="Murata T."/>
            <person name="Nelson D."/>
            <person name="Pils B."/>
            <person name="Prigge M."/>
            <person name="Reiss B."/>
            <person name="Renner T."/>
            <person name="Rombauts S."/>
            <person name="Rushton P."/>
            <person name="Sanderfoot A."/>
            <person name="Schween G."/>
            <person name="Shiu S.-H."/>
            <person name="Stueber K."/>
            <person name="Theodoulou F.L."/>
            <person name="Tu H."/>
            <person name="Van de Peer Y."/>
            <person name="Verrier P.J."/>
            <person name="Waters E."/>
            <person name="Wood A."/>
            <person name="Yang L."/>
            <person name="Cove D."/>
            <person name="Cuming A."/>
            <person name="Hasebe M."/>
            <person name="Lucas S."/>
            <person name="Mishler D.B."/>
            <person name="Reski R."/>
            <person name="Grigoriev I."/>
            <person name="Quatrano R.S."/>
            <person name="Boore J.L."/>
        </authorList>
    </citation>
    <scope>NUCLEOTIDE SEQUENCE [LARGE SCALE GENOMIC DNA]</scope>
    <source>
        <strain evidence="2 3">cv. Gransden 2004</strain>
    </source>
</reference>
<evidence type="ECO:0000256" key="1">
    <source>
        <dbReference type="SAM" id="Phobius"/>
    </source>
</evidence>
<organism evidence="2 3">
    <name type="scientific">Physcomitrium patens</name>
    <name type="common">Spreading-leaved earth moss</name>
    <name type="synonym">Physcomitrella patens</name>
    <dbReference type="NCBI Taxonomy" id="3218"/>
    <lineage>
        <taxon>Eukaryota</taxon>
        <taxon>Viridiplantae</taxon>
        <taxon>Streptophyta</taxon>
        <taxon>Embryophyta</taxon>
        <taxon>Bryophyta</taxon>
        <taxon>Bryophytina</taxon>
        <taxon>Bryopsida</taxon>
        <taxon>Funariidae</taxon>
        <taxon>Funariales</taxon>
        <taxon>Funariaceae</taxon>
        <taxon>Physcomitrium</taxon>
    </lineage>
</organism>
<evidence type="ECO:0000313" key="2">
    <source>
        <dbReference type="EnsemblPlants" id="PAC:32976991.CDS.1"/>
    </source>
</evidence>
<sequence>MSLTLPDSGIVFGSERLSTEYGTYSIAILLSSLLFVTFADTFLSWLVFFRLSSLWA</sequence>
<dbReference type="InParanoid" id="A0A7I3ZW15"/>
<dbReference type="EMBL" id="ABEU02000006">
    <property type="status" value="NOT_ANNOTATED_CDS"/>
    <property type="molecule type" value="Genomic_DNA"/>
</dbReference>
<keyword evidence="1" id="KW-0812">Transmembrane</keyword>
<feature type="transmembrane region" description="Helical" evidence="1">
    <location>
        <begin position="24"/>
        <end position="49"/>
    </location>
</feature>
<reference evidence="2 3" key="2">
    <citation type="journal article" date="2018" name="Plant J.">
        <title>The Physcomitrella patens chromosome-scale assembly reveals moss genome structure and evolution.</title>
        <authorList>
            <person name="Lang D."/>
            <person name="Ullrich K.K."/>
            <person name="Murat F."/>
            <person name="Fuchs J."/>
            <person name="Jenkins J."/>
            <person name="Haas F.B."/>
            <person name="Piednoel M."/>
            <person name="Gundlach H."/>
            <person name="Van Bel M."/>
            <person name="Meyberg R."/>
            <person name="Vives C."/>
            <person name="Morata J."/>
            <person name="Symeonidi A."/>
            <person name="Hiss M."/>
            <person name="Muchero W."/>
            <person name="Kamisugi Y."/>
            <person name="Saleh O."/>
            <person name="Blanc G."/>
            <person name="Decker E.L."/>
            <person name="van Gessel N."/>
            <person name="Grimwood J."/>
            <person name="Hayes R.D."/>
            <person name="Graham S.W."/>
            <person name="Gunter L.E."/>
            <person name="McDaniel S.F."/>
            <person name="Hoernstein S.N.W."/>
            <person name="Larsson A."/>
            <person name="Li F.W."/>
            <person name="Perroud P.F."/>
            <person name="Phillips J."/>
            <person name="Ranjan P."/>
            <person name="Rokshar D.S."/>
            <person name="Rothfels C.J."/>
            <person name="Schneider L."/>
            <person name="Shu S."/>
            <person name="Stevenson D.W."/>
            <person name="Thummler F."/>
            <person name="Tillich M."/>
            <person name="Villarreal Aguilar J.C."/>
            <person name="Widiez T."/>
            <person name="Wong G.K."/>
            <person name="Wymore A."/>
            <person name="Zhang Y."/>
            <person name="Zimmer A.D."/>
            <person name="Quatrano R.S."/>
            <person name="Mayer K.F.X."/>
            <person name="Goodstein D."/>
            <person name="Casacuberta J.M."/>
            <person name="Vandepoele K."/>
            <person name="Reski R."/>
            <person name="Cuming A.C."/>
            <person name="Tuskan G.A."/>
            <person name="Maumus F."/>
            <person name="Salse J."/>
            <person name="Schmutz J."/>
            <person name="Rensing S.A."/>
        </authorList>
    </citation>
    <scope>NUCLEOTIDE SEQUENCE [LARGE SCALE GENOMIC DNA]</scope>
    <source>
        <strain evidence="2 3">cv. Gransden 2004</strain>
    </source>
</reference>
<dbReference type="EnsemblPlants" id="Pp3c6_7220V3.1">
    <property type="protein sequence ID" value="PAC:32976991.CDS.1"/>
    <property type="gene ID" value="Pp3c6_7220"/>
</dbReference>
<dbReference type="Gramene" id="Pp3c6_7220V3.1">
    <property type="protein sequence ID" value="PAC:32976991.CDS.1"/>
    <property type="gene ID" value="Pp3c6_7220"/>
</dbReference>
<accession>A0A7I3ZW15</accession>
<keyword evidence="1" id="KW-1133">Transmembrane helix</keyword>
<dbReference type="AlphaFoldDB" id="A0A7I3ZW15"/>
<protein>
    <submittedName>
        <fullName evidence="2">Uncharacterized protein</fullName>
    </submittedName>
</protein>